<dbReference type="EMBL" id="CM056815">
    <property type="protein sequence ID" value="KAJ8628639.1"/>
    <property type="molecule type" value="Genomic_DNA"/>
</dbReference>
<reference evidence="1 2" key="1">
    <citation type="journal article" date="2022" name="Hortic Res">
        <title>A haplotype resolved chromosomal level avocado genome allows analysis of novel avocado genes.</title>
        <authorList>
            <person name="Nath O."/>
            <person name="Fletcher S.J."/>
            <person name="Hayward A."/>
            <person name="Shaw L.M."/>
            <person name="Masouleh A.K."/>
            <person name="Furtado A."/>
            <person name="Henry R.J."/>
            <person name="Mitter N."/>
        </authorList>
    </citation>
    <scope>NUCLEOTIDE SEQUENCE [LARGE SCALE GENOMIC DNA]</scope>
    <source>
        <strain evidence="2">cv. Hass</strain>
    </source>
</reference>
<comment type="caution">
    <text evidence="1">The sequence shown here is derived from an EMBL/GenBank/DDBJ whole genome shotgun (WGS) entry which is preliminary data.</text>
</comment>
<dbReference type="Proteomes" id="UP001234297">
    <property type="component" value="Chromosome 7"/>
</dbReference>
<organism evidence="1 2">
    <name type="scientific">Persea americana</name>
    <name type="common">Avocado</name>
    <dbReference type="NCBI Taxonomy" id="3435"/>
    <lineage>
        <taxon>Eukaryota</taxon>
        <taxon>Viridiplantae</taxon>
        <taxon>Streptophyta</taxon>
        <taxon>Embryophyta</taxon>
        <taxon>Tracheophyta</taxon>
        <taxon>Spermatophyta</taxon>
        <taxon>Magnoliopsida</taxon>
        <taxon>Magnoliidae</taxon>
        <taxon>Laurales</taxon>
        <taxon>Lauraceae</taxon>
        <taxon>Persea</taxon>
    </lineage>
</organism>
<protein>
    <submittedName>
        <fullName evidence="1">Uncharacterized protein</fullName>
    </submittedName>
</protein>
<accession>A0ACC2L5E8</accession>
<evidence type="ECO:0000313" key="2">
    <source>
        <dbReference type="Proteomes" id="UP001234297"/>
    </source>
</evidence>
<name>A0ACC2L5E8_PERAE</name>
<gene>
    <name evidence="1" type="ORF">MRB53_021962</name>
</gene>
<proteinExistence type="predicted"/>
<evidence type="ECO:0000313" key="1">
    <source>
        <dbReference type="EMBL" id="KAJ8628639.1"/>
    </source>
</evidence>
<sequence>MKLPMKLRQAKYTDQIILTSLGGQSLLCDLVARIQSQRRGKLDDIGTEKIMEDLFDMEQLESAFGGLNQSGFNINDYAERMKEDDKRMPLFWSRESPAAFSGPSSATIPCFNPGNSECDSDDSDKEHEENSSPCRLASDHLSEINLLEINGGGNSTMEIQSGSDRAT</sequence>
<keyword evidence="2" id="KW-1185">Reference proteome</keyword>